<dbReference type="InterPro" id="IPR052168">
    <property type="entry name" value="Cytochrome_b561_oxidase"/>
</dbReference>
<dbReference type="Pfam" id="PF01292">
    <property type="entry name" value="Ni_hydr_CYTB"/>
    <property type="match status" value="1"/>
</dbReference>
<dbReference type="InterPro" id="IPR016174">
    <property type="entry name" value="Di-haem_cyt_TM"/>
</dbReference>
<evidence type="ECO:0000313" key="15">
    <source>
        <dbReference type="EMBL" id="GKY88883.1"/>
    </source>
</evidence>
<comment type="similarity">
    <text evidence="12">Belongs to the cytochrome b561 family.</text>
</comment>
<evidence type="ECO:0000256" key="8">
    <source>
        <dbReference type="ARBA" id="ARBA00022982"/>
    </source>
</evidence>
<keyword evidence="9 13" id="KW-1133">Transmembrane helix</keyword>
<accession>A0ABQ5LV80</accession>
<reference evidence="15" key="1">
    <citation type="journal article" date="2023" name="Int. J. Syst. Evol. Microbiol.">
        <title>Sinisalibacter aestuarii sp. nov., isolated from estuarine sediment of the Arakawa River.</title>
        <authorList>
            <person name="Arafat S.T."/>
            <person name="Hirano S."/>
            <person name="Sato A."/>
            <person name="Takeuchi K."/>
            <person name="Yasuda T."/>
            <person name="Terahara T."/>
            <person name="Hamada M."/>
            <person name="Kobayashi T."/>
        </authorList>
    </citation>
    <scope>NUCLEOTIDE SEQUENCE</scope>
    <source>
        <strain evidence="15">B-399</strain>
    </source>
</reference>
<evidence type="ECO:0000256" key="9">
    <source>
        <dbReference type="ARBA" id="ARBA00022989"/>
    </source>
</evidence>
<keyword evidence="4" id="KW-1003">Cell membrane</keyword>
<evidence type="ECO:0000256" key="2">
    <source>
        <dbReference type="ARBA" id="ARBA00004651"/>
    </source>
</evidence>
<evidence type="ECO:0000256" key="1">
    <source>
        <dbReference type="ARBA" id="ARBA00001970"/>
    </source>
</evidence>
<evidence type="ECO:0000256" key="3">
    <source>
        <dbReference type="ARBA" id="ARBA00022448"/>
    </source>
</evidence>
<evidence type="ECO:0000256" key="12">
    <source>
        <dbReference type="ARBA" id="ARBA00037975"/>
    </source>
</evidence>
<gene>
    <name evidence="15" type="ORF">STA1M1_27520</name>
</gene>
<keyword evidence="8" id="KW-0249">Electron transport</keyword>
<dbReference type="PANTHER" id="PTHR30529:SF1">
    <property type="entry name" value="CYTOCHROME B561 HOMOLOG 2"/>
    <property type="match status" value="1"/>
</dbReference>
<comment type="subcellular location">
    <subcellularLocation>
        <location evidence="2">Cell membrane</location>
        <topology evidence="2">Multi-pass membrane protein</topology>
    </subcellularLocation>
</comment>
<feature type="transmembrane region" description="Helical" evidence="13">
    <location>
        <begin position="97"/>
        <end position="115"/>
    </location>
</feature>
<keyword evidence="10" id="KW-0408">Iron</keyword>
<evidence type="ECO:0000256" key="5">
    <source>
        <dbReference type="ARBA" id="ARBA00022617"/>
    </source>
</evidence>
<name>A0ABQ5LV80_9RHOB</name>
<keyword evidence="5" id="KW-0349">Heme</keyword>
<evidence type="ECO:0000256" key="6">
    <source>
        <dbReference type="ARBA" id="ARBA00022692"/>
    </source>
</evidence>
<dbReference type="EMBL" id="BROH01000008">
    <property type="protein sequence ID" value="GKY88883.1"/>
    <property type="molecule type" value="Genomic_DNA"/>
</dbReference>
<evidence type="ECO:0000259" key="14">
    <source>
        <dbReference type="Pfam" id="PF01292"/>
    </source>
</evidence>
<dbReference type="Proteomes" id="UP001144205">
    <property type="component" value="Unassembled WGS sequence"/>
</dbReference>
<keyword evidence="6 13" id="KW-0812">Transmembrane</keyword>
<keyword evidence="11 13" id="KW-0472">Membrane</keyword>
<feature type="transmembrane region" description="Helical" evidence="13">
    <location>
        <begin position="127"/>
        <end position="150"/>
    </location>
</feature>
<comment type="cofactor">
    <cofactor evidence="1">
        <name>heme b</name>
        <dbReference type="ChEBI" id="CHEBI:60344"/>
    </cofactor>
</comment>
<dbReference type="RefSeq" id="WP_281842921.1">
    <property type="nucleotide sequence ID" value="NZ_BROH01000008.1"/>
</dbReference>
<protein>
    <submittedName>
        <fullName evidence="15">Cytochrome b</fullName>
    </submittedName>
</protein>
<dbReference type="SUPFAM" id="SSF81342">
    <property type="entry name" value="Transmembrane di-heme cytochromes"/>
    <property type="match status" value="1"/>
</dbReference>
<comment type="caution">
    <text evidence="15">The sequence shown here is derived from an EMBL/GenBank/DDBJ whole genome shotgun (WGS) entry which is preliminary data.</text>
</comment>
<organism evidence="15 16">
    <name type="scientific">Sinisalibacter aestuarii</name>
    <dbReference type="NCBI Taxonomy" id="2949426"/>
    <lineage>
        <taxon>Bacteria</taxon>
        <taxon>Pseudomonadati</taxon>
        <taxon>Pseudomonadota</taxon>
        <taxon>Alphaproteobacteria</taxon>
        <taxon>Rhodobacterales</taxon>
        <taxon>Roseobacteraceae</taxon>
        <taxon>Sinisalibacter</taxon>
    </lineage>
</organism>
<evidence type="ECO:0000256" key="4">
    <source>
        <dbReference type="ARBA" id="ARBA00022475"/>
    </source>
</evidence>
<keyword evidence="16" id="KW-1185">Reference proteome</keyword>
<evidence type="ECO:0000256" key="10">
    <source>
        <dbReference type="ARBA" id="ARBA00023004"/>
    </source>
</evidence>
<evidence type="ECO:0000256" key="7">
    <source>
        <dbReference type="ARBA" id="ARBA00022723"/>
    </source>
</evidence>
<dbReference type="InterPro" id="IPR011577">
    <property type="entry name" value="Cyt_b561_bac/Ni-Hgenase"/>
</dbReference>
<proteinExistence type="inferred from homology"/>
<feature type="domain" description="Cytochrome b561 bacterial/Ni-hydrogenase" evidence="14">
    <location>
        <begin position="7"/>
        <end position="158"/>
    </location>
</feature>
<evidence type="ECO:0000256" key="13">
    <source>
        <dbReference type="SAM" id="Phobius"/>
    </source>
</evidence>
<feature type="transmembrane region" description="Helical" evidence="13">
    <location>
        <begin position="12"/>
        <end position="28"/>
    </location>
</feature>
<evidence type="ECO:0000256" key="11">
    <source>
        <dbReference type="ARBA" id="ARBA00023136"/>
    </source>
</evidence>
<keyword evidence="7" id="KW-0479">Metal-binding</keyword>
<dbReference type="PANTHER" id="PTHR30529">
    <property type="entry name" value="CYTOCHROME B561"/>
    <property type="match status" value="1"/>
</dbReference>
<keyword evidence="3" id="KW-0813">Transport</keyword>
<feature type="transmembrane region" description="Helical" evidence="13">
    <location>
        <begin position="48"/>
        <end position="67"/>
    </location>
</feature>
<evidence type="ECO:0000313" key="16">
    <source>
        <dbReference type="Proteomes" id="UP001144205"/>
    </source>
</evidence>
<sequence>MSAPKGYTRTQIALHWVVFLLVALQFLFHNNIVDAWGSYLRDGTFEPSALVFSHVIGGILILLLVIWRMAIKVKRGAPELPENEPPMLKLAANLTHIGLYLLLLLTALSGAVAWFGSVEAAAQVHGVLRALVLILVLLHIAGAFYQQLVLKSDVMTRMGKPEA</sequence>